<dbReference type="InterPro" id="IPR051317">
    <property type="entry name" value="Gfo/Idh/MocA_oxidoreduct"/>
</dbReference>
<gene>
    <name evidence="2" type="ORF">GCM10009560_24930</name>
</gene>
<dbReference type="PANTHER" id="PTHR43708:SF8">
    <property type="entry name" value="OXIDOREDUCTASE"/>
    <property type="match status" value="1"/>
</dbReference>
<evidence type="ECO:0000259" key="1">
    <source>
        <dbReference type="Pfam" id="PF01408"/>
    </source>
</evidence>
<comment type="caution">
    <text evidence="2">The sequence shown here is derived from an EMBL/GenBank/DDBJ whole genome shotgun (WGS) entry which is preliminary data.</text>
</comment>
<dbReference type="InterPro" id="IPR036291">
    <property type="entry name" value="NAD(P)-bd_dom_sf"/>
</dbReference>
<name>A0ABN1P9M8_9ACTN</name>
<dbReference type="Proteomes" id="UP001501578">
    <property type="component" value="Unassembled WGS sequence"/>
</dbReference>
<dbReference type="EMBL" id="BAAAHQ010000010">
    <property type="protein sequence ID" value="GAA0924366.1"/>
    <property type="molecule type" value="Genomic_DNA"/>
</dbReference>
<dbReference type="RefSeq" id="WP_343949953.1">
    <property type="nucleotide sequence ID" value="NZ_BAAAHQ010000010.1"/>
</dbReference>
<protein>
    <recommendedName>
        <fullName evidence="1">Gfo/Idh/MocA-like oxidoreductase N-terminal domain-containing protein</fullName>
    </recommendedName>
</protein>
<sequence>MRIAIVGPDNTHADHAVRHFNAEQALGDARVTALCGGDAERAERLGIAWTAARPEELIGHIDAAIVMDRDGALHRRHAEPLLKAGIPVLVDKPLATTVADAEAILAAASAGGAAVTSFSALRWTVDGLRPRLAGLGEPRAVTATGPVQRTSPYGGVGFYGIHPVEMALHLLPVPSAEPVVSVLPGAVLVTLTAGDAHAVVNLVERDAATAVPFHLAVVGTSGVFAEVVTPAKDYTLPALRHFAEMVRTGVPPLGEEELLAPVRVLEAVTRAVG</sequence>
<dbReference type="Pfam" id="PF01408">
    <property type="entry name" value="GFO_IDH_MocA"/>
    <property type="match status" value="1"/>
</dbReference>
<organism evidence="2 3">
    <name type="scientific">Nonomuraea longicatena</name>
    <dbReference type="NCBI Taxonomy" id="83682"/>
    <lineage>
        <taxon>Bacteria</taxon>
        <taxon>Bacillati</taxon>
        <taxon>Actinomycetota</taxon>
        <taxon>Actinomycetes</taxon>
        <taxon>Streptosporangiales</taxon>
        <taxon>Streptosporangiaceae</taxon>
        <taxon>Nonomuraea</taxon>
    </lineage>
</organism>
<dbReference type="SUPFAM" id="SSF51735">
    <property type="entry name" value="NAD(P)-binding Rossmann-fold domains"/>
    <property type="match status" value="1"/>
</dbReference>
<feature type="domain" description="Gfo/Idh/MocA-like oxidoreductase N-terminal" evidence="1">
    <location>
        <begin position="1"/>
        <end position="115"/>
    </location>
</feature>
<dbReference type="Gene3D" id="3.40.50.720">
    <property type="entry name" value="NAD(P)-binding Rossmann-like Domain"/>
    <property type="match status" value="1"/>
</dbReference>
<keyword evidence="3" id="KW-1185">Reference proteome</keyword>
<dbReference type="InterPro" id="IPR000683">
    <property type="entry name" value="Gfo/Idh/MocA-like_OxRdtase_N"/>
</dbReference>
<proteinExistence type="predicted"/>
<evidence type="ECO:0000313" key="3">
    <source>
        <dbReference type="Proteomes" id="UP001501578"/>
    </source>
</evidence>
<evidence type="ECO:0000313" key="2">
    <source>
        <dbReference type="EMBL" id="GAA0924366.1"/>
    </source>
</evidence>
<accession>A0ABN1P9M8</accession>
<dbReference type="PANTHER" id="PTHR43708">
    <property type="entry name" value="CONSERVED EXPRESSED OXIDOREDUCTASE (EUROFUNG)"/>
    <property type="match status" value="1"/>
</dbReference>
<reference evidence="2 3" key="1">
    <citation type="journal article" date="2019" name="Int. J. Syst. Evol. Microbiol.">
        <title>The Global Catalogue of Microorganisms (GCM) 10K type strain sequencing project: providing services to taxonomists for standard genome sequencing and annotation.</title>
        <authorList>
            <consortium name="The Broad Institute Genomics Platform"/>
            <consortium name="The Broad Institute Genome Sequencing Center for Infectious Disease"/>
            <person name="Wu L."/>
            <person name="Ma J."/>
        </authorList>
    </citation>
    <scope>NUCLEOTIDE SEQUENCE [LARGE SCALE GENOMIC DNA]</scope>
    <source>
        <strain evidence="2 3">JCM 11136</strain>
    </source>
</reference>